<organism evidence="1 2">
    <name type="scientific">Oryctes borbonicus</name>
    <dbReference type="NCBI Taxonomy" id="1629725"/>
    <lineage>
        <taxon>Eukaryota</taxon>
        <taxon>Metazoa</taxon>
        <taxon>Ecdysozoa</taxon>
        <taxon>Arthropoda</taxon>
        <taxon>Hexapoda</taxon>
        <taxon>Insecta</taxon>
        <taxon>Pterygota</taxon>
        <taxon>Neoptera</taxon>
        <taxon>Endopterygota</taxon>
        <taxon>Coleoptera</taxon>
        <taxon>Polyphaga</taxon>
        <taxon>Scarabaeiformia</taxon>
        <taxon>Scarabaeidae</taxon>
        <taxon>Dynastinae</taxon>
        <taxon>Oryctes</taxon>
    </lineage>
</organism>
<keyword evidence="2" id="KW-1185">Reference proteome</keyword>
<feature type="non-terminal residue" evidence="1">
    <location>
        <position position="1"/>
    </location>
</feature>
<comment type="caution">
    <text evidence="1">The sequence shown here is derived from an EMBL/GenBank/DDBJ whole genome shotgun (WGS) entry which is preliminary data.</text>
</comment>
<dbReference type="AlphaFoldDB" id="A0A0T6AY62"/>
<gene>
    <name evidence="1" type="ORF">AMK59_6650</name>
</gene>
<evidence type="ECO:0000313" key="1">
    <source>
        <dbReference type="EMBL" id="KRT79773.1"/>
    </source>
</evidence>
<protein>
    <submittedName>
        <fullName evidence="1">Uncharacterized protein</fullName>
    </submittedName>
</protein>
<accession>A0A0T6AY62</accession>
<dbReference type="Proteomes" id="UP000051574">
    <property type="component" value="Unassembled WGS sequence"/>
</dbReference>
<feature type="non-terminal residue" evidence="1">
    <location>
        <position position="119"/>
    </location>
</feature>
<dbReference type="EMBL" id="LJIG01022588">
    <property type="protein sequence ID" value="KRT79773.1"/>
    <property type="molecule type" value="Genomic_DNA"/>
</dbReference>
<sequence>SGVDSDELSHKIADTINLEIIEPVVRVNRAYRFALRVPKCDRYVFCLVNEEQPDEAQSIPSLKQGLSRVASIVASWFISDQGHTSFWSLYHVIVEENNCRARYVEECQQFHVEEIKVTT</sequence>
<reference evidence="1 2" key="1">
    <citation type="submission" date="2015-09" db="EMBL/GenBank/DDBJ databases">
        <title>Draft genome of the scarab beetle Oryctes borbonicus.</title>
        <authorList>
            <person name="Meyer J.M."/>
            <person name="Markov G.V."/>
            <person name="Baskaran P."/>
            <person name="Herrmann M."/>
            <person name="Sommer R.J."/>
            <person name="Roedelsperger C."/>
        </authorList>
    </citation>
    <scope>NUCLEOTIDE SEQUENCE [LARGE SCALE GENOMIC DNA]</scope>
    <source>
        <strain evidence="1">OB123</strain>
        <tissue evidence="1">Whole animal</tissue>
    </source>
</reference>
<name>A0A0T6AY62_9SCAR</name>
<evidence type="ECO:0000313" key="2">
    <source>
        <dbReference type="Proteomes" id="UP000051574"/>
    </source>
</evidence>
<proteinExistence type="predicted"/>
<dbReference type="OrthoDB" id="6339459at2759"/>